<dbReference type="PANTHER" id="PTHR13234:SF8">
    <property type="entry name" value="GAMMA-INTERFERON-INDUCIBLE LYSOSOMAL THIOL REDUCTASE"/>
    <property type="match status" value="1"/>
</dbReference>
<evidence type="ECO:0000256" key="4">
    <source>
        <dbReference type="ARBA" id="ARBA00022729"/>
    </source>
</evidence>
<organism evidence="6 7">
    <name type="scientific">Aromia moschata</name>
    <dbReference type="NCBI Taxonomy" id="1265417"/>
    <lineage>
        <taxon>Eukaryota</taxon>
        <taxon>Metazoa</taxon>
        <taxon>Ecdysozoa</taxon>
        <taxon>Arthropoda</taxon>
        <taxon>Hexapoda</taxon>
        <taxon>Insecta</taxon>
        <taxon>Pterygota</taxon>
        <taxon>Neoptera</taxon>
        <taxon>Endopterygota</taxon>
        <taxon>Coleoptera</taxon>
        <taxon>Polyphaga</taxon>
        <taxon>Cucujiformia</taxon>
        <taxon>Chrysomeloidea</taxon>
        <taxon>Cerambycidae</taxon>
        <taxon>Cerambycinae</taxon>
        <taxon>Callichromatini</taxon>
        <taxon>Aromia</taxon>
    </lineage>
</organism>
<evidence type="ECO:0008006" key="8">
    <source>
        <dbReference type="Google" id="ProtNLM"/>
    </source>
</evidence>
<keyword evidence="3" id="KW-0964">Secreted</keyword>
<dbReference type="AlphaFoldDB" id="A0AAV8ZFG2"/>
<dbReference type="PANTHER" id="PTHR13234">
    <property type="entry name" value="GAMMA-INTERFERON INDUCIBLE LYSOSOMAL THIOL REDUCTASE GILT"/>
    <property type="match status" value="1"/>
</dbReference>
<dbReference type="Pfam" id="PF03227">
    <property type="entry name" value="GILT"/>
    <property type="match status" value="1"/>
</dbReference>
<evidence type="ECO:0000256" key="2">
    <source>
        <dbReference type="ARBA" id="ARBA00005679"/>
    </source>
</evidence>
<dbReference type="GO" id="GO:0005576">
    <property type="term" value="C:extracellular region"/>
    <property type="evidence" value="ECO:0007669"/>
    <property type="project" value="UniProtKB-SubCell"/>
</dbReference>
<dbReference type="GO" id="GO:0016671">
    <property type="term" value="F:oxidoreductase activity, acting on a sulfur group of donors, disulfide as acceptor"/>
    <property type="evidence" value="ECO:0007669"/>
    <property type="project" value="InterPro"/>
</dbReference>
<proteinExistence type="inferred from homology"/>
<evidence type="ECO:0000256" key="5">
    <source>
        <dbReference type="ARBA" id="ARBA00023180"/>
    </source>
</evidence>
<reference evidence="6" key="1">
    <citation type="journal article" date="2023" name="Insect Mol. Biol.">
        <title>Genome sequencing provides insights into the evolution of gene families encoding plant cell wall-degrading enzymes in longhorned beetles.</title>
        <authorList>
            <person name="Shin N.R."/>
            <person name="Okamura Y."/>
            <person name="Kirsch R."/>
            <person name="Pauchet Y."/>
        </authorList>
    </citation>
    <scope>NUCLEOTIDE SEQUENCE</scope>
    <source>
        <strain evidence="6">AMC_N1</strain>
    </source>
</reference>
<comment type="caution">
    <text evidence="6">The sequence shown here is derived from an EMBL/GenBank/DDBJ whole genome shotgun (WGS) entry which is preliminary data.</text>
</comment>
<dbReference type="InterPro" id="IPR004911">
    <property type="entry name" value="Interferon-induced_GILT"/>
</dbReference>
<comment type="subcellular location">
    <subcellularLocation>
        <location evidence="1">Secreted</location>
    </subcellularLocation>
</comment>
<protein>
    <recommendedName>
        <fullName evidence="8">Gamma-interferon-inducible lysosomal thiol reductase</fullName>
    </recommendedName>
</protein>
<dbReference type="Gene3D" id="3.40.30.10">
    <property type="entry name" value="Glutaredoxin"/>
    <property type="match status" value="1"/>
</dbReference>
<evidence type="ECO:0000313" key="7">
    <source>
        <dbReference type="Proteomes" id="UP001162162"/>
    </source>
</evidence>
<sequence length="203" mass="23278">MLTTKFRVTCTQLLIRFLFQDTVKVSLYYEALCPYSHEFIANQLYPGYETIGDFLELELIPYGKAKHKRVHDKWQLTCQHGPKECYANKIQACVLGQNYTQQESMNFIGCVMSTENPEQNANARKCANKNKLSWRTIKTCANGEEGKQLLAHFGDITGKLNPPLEYVPHILFNGVYQESTEDAARDDFLKTVCNMFNEKPEGC</sequence>
<evidence type="ECO:0000256" key="1">
    <source>
        <dbReference type="ARBA" id="ARBA00004613"/>
    </source>
</evidence>
<gene>
    <name evidence="6" type="ORF">NQ318_018061</name>
</gene>
<keyword evidence="7" id="KW-1185">Reference proteome</keyword>
<evidence type="ECO:0000313" key="6">
    <source>
        <dbReference type="EMBL" id="KAJ8962107.1"/>
    </source>
</evidence>
<dbReference type="Proteomes" id="UP001162162">
    <property type="component" value="Unassembled WGS sequence"/>
</dbReference>
<accession>A0AAV8ZFG2</accession>
<name>A0AAV8ZFG2_9CUCU</name>
<evidence type="ECO:0000256" key="3">
    <source>
        <dbReference type="ARBA" id="ARBA00022525"/>
    </source>
</evidence>
<keyword evidence="4" id="KW-0732">Signal</keyword>
<dbReference type="EMBL" id="JAPWTK010000003">
    <property type="protein sequence ID" value="KAJ8962107.1"/>
    <property type="molecule type" value="Genomic_DNA"/>
</dbReference>
<comment type="similarity">
    <text evidence="2">Belongs to the GILT family.</text>
</comment>
<keyword evidence="5" id="KW-0325">Glycoprotein</keyword>